<gene>
    <name evidence="1" type="primary">VgrG</name>
    <name evidence="1" type="ORF">H9894_01725</name>
</gene>
<reference evidence="1" key="1">
    <citation type="journal article" date="2021" name="PeerJ">
        <title>Extensive microbial diversity within the chicken gut microbiome revealed by metagenomics and culture.</title>
        <authorList>
            <person name="Gilroy R."/>
            <person name="Ravi A."/>
            <person name="Getino M."/>
            <person name="Pursley I."/>
            <person name="Horton D.L."/>
            <person name="Alikhan N.F."/>
            <person name="Baker D."/>
            <person name="Gharbi K."/>
            <person name="Hall N."/>
            <person name="Watson M."/>
            <person name="Adriaenssens E.M."/>
            <person name="Foster-Nyarko E."/>
            <person name="Jarju S."/>
            <person name="Secka A."/>
            <person name="Antonio M."/>
            <person name="Oren A."/>
            <person name="Chaudhuri R.R."/>
            <person name="La Ragione R."/>
            <person name="Hildebrand F."/>
            <person name="Pallen M.J."/>
        </authorList>
    </citation>
    <scope>NUCLEOTIDE SEQUENCE</scope>
    <source>
        <strain evidence="1">ChiHecec2B26-446</strain>
    </source>
</reference>
<dbReference type="AlphaFoldDB" id="A0A9D1TPX9"/>
<dbReference type="NCBIfam" id="TIGR03361">
    <property type="entry name" value="VI_Rhs_Vgr"/>
    <property type="match status" value="1"/>
</dbReference>
<dbReference type="Proteomes" id="UP000886752">
    <property type="component" value="Unassembled WGS sequence"/>
</dbReference>
<name>A0A9D1TPX9_9BACT</name>
<dbReference type="InterPro" id="IPR006533">
    <property type="entry name" value="T6SS_Vgr_RhsGE"/>
</dbReference>
<dbReference type="Gene3D" id="4.10.220.110">
    <property type="match status" value="1"/>
</dbReference>
<dbReference type="InterPro" id="IPR037026">
    <property type="entry name" value="Vgr_OB-fold_dom_sf"/>
</dbReference>
<dbReference type="Pfam" id="PF05954">
    <property type="entry name" value="Phage_GPD"/>
    <property type="match status" value="1"/>
</dbReference>
<comment type="caution">
    <text evidence="1">The sequence shown here is derived from an EMBL/GenBank/DDBJ whole genome shotgun (WGS) entry which is preliminary data.</text>
</comment>
<dbReference type="Gene3D" id="3.55.50.10">
    <property type="entry name" value="Baseplate protein-like domains"/>
    <property type="match status" value="1"/>
</dbReference>
<dbReference type="EMBL" id="DXHV01000020">
    <property type="protein sequence ID" value="HIV99900.1"/>
    <property type="molecule type" value="Genomic_DNA"/>
</dbReference>
<organism evidence="1 2">
    <name type="scientific">Candidatus Desulfovibrio intestinipullorum</name>
    <dbReference type="NCBI Taxonomy" id="2838536"/>
    <lineage>
        <taxon>Bacteria</taxon>
        <taxon>Pseudomonadati</taxon>
        <taxon>Thermodesulfobacteriota</taxon>
        <taxon>Desulfovibrionia</taxon>
        <taxon>Desulfovibrionales</taxon>
        <taxon>Desulfovibrionaceae</taxon>
        <taxon>Desulfovibrio</taxon>
    </lineage>
</organism>
<dbReference type="Gene3D" id="2.40.50.230">
    <property type="entry name" value="Gp5 N-terminal domain"/>
    <property type="match status" value="1"/>
</dbReference>
<accession>A0A9D1TPX9</accession>
<evidence type="ECO:0000313" key="1">
    <source>
        <dbReference type="EMBL" id="HIV99900.1"/>
    </source>
</evidence>
<evidence type="ECO:0000313" key="2">
    <source>
        <dbReference type="Proteomes" id="UP000886752"/>
    </source>
</evidence>
<dbReference type="NCBIfam" id="TIGR01646">
    <property type="entry name" value="vgr_GE"/>
    <property type="match status" value="1"/>
</dbReference>
<proteinExistence type="predicted"/>
<dbReference type="SUPFAM" id="SSF69255">
    <property type="entry name" value="gp5 N-terminal domain-like"/>
    <property type="match status" value="1"/>
</dbReference>
<dbReference type="InterPro" id="IPR017847">
    <property type="entry name" value="T6SS_RhsGE_Vgr_subset"/>
</dbReference>
<protein>
    <submittedName>
        <fullName evidence="1">Type VI secretion system tip protein VgrG</fullName>
    </submittedName>
</protein>
<sequence length="631" mass="69592">MSQSDSALANELHARERFLFASRALQDDGALHVVRFSGQEGLNMLYSFDITLATRESSLPVEEMLASGARLSIVRDNGSRASFSGFPTRIVQTSRYNDWTFYELTLQPGFWYYSQITQNNFFINKNVRQILSGCLDMMNNYGLTYEFNLSREYPVQEFSMQHNESMYDYMAWKMERDGIYYYFSEGDQGEHLIFTDSRLAHEPLAATPTLRYSPVSGMEHAHREEVVTSFSRCSMPLPQWIILRDYNWLNPNQPVQGRALVSEKGLGEVYFYGEGFSTAAEGNRLAEIRAESLRCQARHCTGTSSVPTLRPGFNFTLTDHYDPSCNADYTLTSIWHEGSQEALLSQALSLPIDHPDKLYYRNSFACIPADMQFRPQRVTRRSKVSGMITAFIDASSETGVPEISSNGCYKVVYPQDTSGRTAGKASCWIRRMQPQIGLGYGTTLPLAPGVEVLIAFMDGDPDRPVIAGAVSNPESGFSESPDSVQNTGLRTAGGNGLVFNDSGTKQGLLLKSGGRSGIMMASGSLDAYMQYSDSTTALSSTVSESFAGLAQNVCPPLCRASSSAWHGIAPSANPCRSTRPATGSGWPSLAVRAWPCWACAPSSPCRPCIPARRLCRQGTCGRKACGSLPRP</sequence>
<dbReference type="Gene3D" id="2.30.110.50">
    <property type="match status" value="1"/>
</dbReference>
<reference evidence="1" key="2">
    <citation type="submission" date="2021-04" db="EMBL/GenBank/DDBJ databases">
        <authorList>
            <person name="Gilroy R."/>
        </authorList>
    </citation>
    <scope>NUCLEOTIDE SEQUENCE</scope>
    <source>
        <strain evidence="1">ChiHecec2B26-446</strain>
    </source>
</reference>
<dbReference type="SUPFAM" id="SSF69279">
    <property type="entry name" value="Phage tail proteins"/>
    <property type="match status" value="2"/>
</dbReference>